<reference evidence="3 4" key="1">
    <citation type="submission" date="2024-09" db="EMBL/GenBank/DDBJ databases">
        <authorList>
            <person name="Zhang Z.-H."/>
        </authorList>
    </citation>
    <scope>NUCLEOTIDE SEQUENCE [LARGE SCALE GENOMIC DNA]</scope>
    <source>
        <strain evidence="3 4">HHTR114</strain>
    </source>
</reference>
<dbReference type="Proteomes" id="UP001596116">
    <property type="component" value="Unassembled WGS sequence"/>
</dbReference>
<evidence type="ECO:0000256" key="1">
    <source>
        <dbReference type="ARBA" id="ARBA00008779"/>
    </source>
</evidence>
<dbReference type="CDD" id="cd16025">
    <property type="entry name" value="PAS_like"/>
    <property type="match status" value="1"/>
</dbReference>
<name>A0ABW1L0H7_9PROT</name>
<dbReference type="PANTHER" id="PTHR42693">
    <property type="entry name" value="ARYLSULFATASE FAMILY MEMBER"/>
    <property type="match status" value="1"/>
</dbReference>
<dbReference type="SUPFAM" id="SSF53649">
    <property type="entry name" value="Alkaline phosphatase-like"/>
    <property type="match status" value="1"/>
</dbReference>
<gene>
    <name evidence="3" type="ORF">ACFMB1_19070</name>
</gene>
<evidence type="ECO:0000313" key="3">
    <source>
        <dbReference type="EMBL" id="MFC6037664.1"/>
    </source>
</evidence>
<dbReference type="Gene3D" id="3.40.720.10">
    <property type="entry name" value="Alkaline Phosphatase, subunit A"/>
    <property type="match status" value="1"/>
</dbReference>
<comment type="caution">
    <text evidence="3">The sequence shown here is derived from an EMBL/GenBank/DDBJ whole genome shotgun (WGS) entry which is preliminary data.</text>
</comment>
<dbReference type="Pfam" id="PF00884">
    <property type="entry name" value="Sulfatase"/>
    <property type="match status" value="1"/>
</dbReference>
<protein>
    <submittedName>
        <fullName evidence="3">Arylsulfatase</fullName>
        <ecNumber evidence="3">3.1.6.-</ecNumber>
    </submittedName>
</protein>
<dbReference type="EC" id="3.1.6.-" evidence="3"/>
<accession>A0ABW1L0H7</accession>
<evidence type="ECO:0000259" key="2">
    <source>
        <dbReference type="Pfam" id="PF00884"/>
    </source>
</evidence>
<dbReference type="RefSeq" id="WP_379880945.1">
    <property type="nucleotide sequence ID" value="NZ_JBHPON010000003.1"/>
</dbReference>
<dbReference type="GO" id="GO:0016787">
    <property type="term" value="F:hydrolase activity"/>
    <property type="evidence" value="ECO:0007669"/>
    <property type="project" value="UniProtKB-KW"/>
</dbReference>
<keyword evidence="4" id="KW-1185">Reference proteome</keyword>
<feature type="domain" description="Sulfatase N-terminal" evidence="2">
    <location>
        <begin position="17"/>
        <end position="418"/>
    </location>
</feature>
<proteinExistence type="inferred from homology"/>
<comment type="similarity">
    <text evidence="1">Belongs to the sulfatase family.</text>
</comment>
<sequence>MQRSASAPSGDTQTKRPNILLIVADDLGYADLGIFGSEIPTPNIDALAKNGMLFTNFYAHMACSPTRAMLMSGTDSHLAGLGVMNPSTDPAQAGQPGYESYLNFRVASMANLMKDAGYHTYMTGKWHLGHTVETGPRARGFEKSFVSIDGAAHLGGLSWNGPGLAPYRDGEEMVTVGEDFYTTRFYTERMIDYIEGGREDDKPFFAYLAYTAPHWPLQAPRASIEKFSGQYDDGYEALYKRRFASMKERGFIPADAEELPPVEGQPAWEDLTEEEQRIESRKMEIYAAMVSELDAYIGRVIDYLKSIDEFDNTFIFFMSDNGPEAIRRDLAPPISDWVAECCDNSYDNLGNSDSYVMYGPNWARASSVAFHGAKMTAFDGGIHVPAFAHYPDLVSSGERNSQFVTVMDVLPTFMDLADASLPDGAYRGRTVFPVKGSSILATLEDPQASIHDTSDAVGWELYGHKALRQGDWKLVWDATDQDDASWRLYNIAQDPQEQNDLSSTERRRLNAMLSLWETYHEENGLRP</sequence>
<organism evidence="3 4">
    <name type="scientific">Hyphococcus aureus</name>
    <dbReference type="NCBI Taxonomy" id="2666033"/>
    <lineage>
        <taxon>Bacteria</taxon>
        <taxon>Pseudomonadati</taxon>
        <taxon>Pseudomonadota</taxon>
        <taxon>Alphaproteobacteria</taxon>
        <taxon>Parvularculales</taxon>
        <taxon>Parvularculaceae</taxon>
        <taxon>Hyphococcus</taxon>
    </lineage>
</organism>
<evidence type="ECO:0000313" key="4">
    <source>
        <dbReference type="Proteomes" id="UP001596116"/>
    </source>
</evidence>
<dbReference type="InterPro" id="IPR050738">
    <property type="entry name" value="Sulfatase"/>
</dbReference>
<dbReference type="Gene3D" id="3.30.1120.10">
    <property type="match status" value="1"/>
</dbReference>
<dbReference type="EMBL" id="JBHPON010000003">
    <property type="protein sequence ID" value="MFC6037664.1"/>
    <property type="molecule type" value="Genomic_DNA"/>
</dbReference>
<dbReference type="PANTHER" id="PTHR42693:SF33">
    <property type="entry name" value="ARYLSULFATASE"/>
    <property type="match status" value="1"/>
</dbReference>
<dbReference type="InterPro" id="IPR017850">
    <property type="entry name" value="Alkaline_phosphatase_core_sf"/>
</dbReference>
<keyword evidence="3" id="KW-0378">Hydrolase</keyword>
<dbReference type="InterPro" id="IPR000917">
    <property type="entry name" value="Sulfatase_N"/>
</dbReference>